<keyword evidence="1" id="KW-1133">Transmembrane helix</keyword>
<dbReference type="Proteomes" id="UP001163046">
    <property type="component" value="Unassembled WGS sequence"/>
</dbReference>
<reference evidence="2" key="1">
    <citation type="submission" date="2023-01" db="EMBL/GenBank/DDBJ databases">
        <title>Genome assembly of the deep-sea coral Lophelia pertusa.</title>
        <authorList>
            <person name="Herrera S."/>
            <person name="Cordes E."/>
        </authorList>
    </citation>
    <scope>NUCLEOTIDE SEQUENCE</scope>
    <source>
        <strain evidence="2">USNM1676648</strain>
        <tissue evidence="2">Polyp</tissue>
    </source>
</reference>
<dbReference type="EMBL" id="MU827841">
    <property type="protein sequence ID" value="KAJ7318925.1"/>
    <property type="molecule type" value="Genomic_DNA"/>
</dbReference>
<feature type="transmembrane region" description="Helical" evidence="1">
    <location>
        <begin position="151"/>
        <end position="176"/>
    </location>
</feature>
<dbReference type="AlphaFoldDB" id="A0A9W9YAG9"/>
<proteinExistence type="predicted"/>
<organism evidence="2 3">
    <name type="scientific">Desmophyllum pertusum</name>
    <dbReference type="NCBI Taxonomy" id="174260"/>
    <lineage>
        <taxon>Eukaryota</taxon>
        <taxon>Metazoa</taxon>
        <taxon>Cnidaria</taxon>
        <taxon>Anthozoa</taxon>
        <taxon>Hexacorallia</taxon>
        <taxon>Scleractinia</taxon>
        <taxon>Caryophylliina</taxon>
        <taxon>Caryophylliidae</taxon>
        <taxon>Desmophyllum</taxon>
    </lineage>
</organism>
<protein>
    <submittedName>
        <fullName evidence="2">Uncharacterized protein</fullName>
    </submittedName>
</protein>
<evidence type="ECO:0000313" key="2">
    <source>
        <dbReference type="EMBL" id="KAJ7318925.1"/>
    </source>
</evidence>
<comment type="caution">
    <text evidence="2">The sequence shown here is derived from an EMBL/GenBank/DDBJ whole genome shotgun (WGS) entry which is preliminary data.</text>
</comment>
<keyword evidence="3" id="KW-1185">Reference proteome</keyword>
<evidence type="ECO:0000313" key="3">
    <source>
        <dbReference type="Proteomes" id="UP001163046"/>
    </source>
</evidence>
<gene>
    <name evidence="2" type="ORF">OS493_036797</name>
</gene>
<evidence type="ECO:0000256" key="1">
    <source>
        <dbReference type="SAM" id="Phobius"/>
    </source>
</evidence>
<keyword evidence="1" id="KW-0472">Membrane</keyword>
<name>A0A9W9YAG9_9CNID</name>
<accession>A0A9W9YAG9</accession>
<keyword evidence="1" id="KW-0812">Transmembrane</keyword>
<sequence>MPWETSVFHRAFTLGVHRWFFLPKGLLMFSAFLQMYTYDIATAVNQTSPASPLRLSVELSPSSNSPARRTGPVTETTTLRMFHDISDSPKSFKTSVVLMSSIQTTWIIVKSSRGTNTSTIFMEKNESSAIGPIGNTEGENEDHSVVFYRKIGGWITLGVVITALVFLVVTHFSSIYHVNKKHKIKEPFCSISQRPQFI</sequence>
<dbReference type="OrthoDB" id="5979076at2759"/>